<keyword evidence="3" id="KW-0560">Oxidoreductase</keyword>
<name>A0A316V5U3_9BASI</name>
<dbReference type="Pfam" id="PF00550">
    <property type="entry name" value="PP-binding"/>
    <property type="match status" value="1"/>
</dbReference>
<evidence type="ECO:0000259" key="6">
    <source>
        <dbReference type="PROSITE" id="PS50075"/>
    </source>
</evidence>
<dbReference type="SUPFAM" id="SSF56801">
    <property type="entry name" value="Acetyl-CoA synthetase-like"/>
    <property type="match status" value="1"/>
</dbReference>
<evidence type="ECO:0000256" key="2">
    <source>
        <dbReference type="ARBA" id="ARBA00022553"/>
    </source>
</evidence>
<evidence type="ECO:0000256" key="4">
    <source>
        <dbReference type="ARBA" id="ARBA00029454"/>
    </source>
</evidence>
<protein>
    <submittedName>
        <fullName evidence="7">Nonribosomal peptide synthetase 10</fullName>
    </submittedName>
</protein>
<comment type="similarity">
    <text evidence="4">Belongs to the NRP synthetase family.</text>
</comment>
<dbReference type="Gene3D" id="1.10.1200.10">
    <property type="entry name" value="ACP-like"/>
    <property type="match status" value="1"/>
</dbReference>
<dbReference type="PROSITE" id="PS00455">
    <property type="entry name" value="AMP_BINDING"/>
    <property type="match status" value="1"/>
</dbReference>
<feature type="domain" description="Carrier" evidence="6">
    <location>
        <begin position="531"/>
        <end position="609"/>
    </location>
</feature>
<evidence type="ECO:0000256" key="1">
    <source>
        <dbReference type="ARBA" id="ARBA00022450"/>
    </source>
</evidence>
<dbReference type="PROSITE" id="PS50075">
    <property type="entry name" value="CARRIER"/>
    <property type="match status" value="1"/>
</dbReference>
<evidence type="ECO:0000256" key="3">
    <source>
        <dbReference type="ARBA" id="ARBA00023002"/>
    </source>
</evidence>
<feature type="region of interest" description="Disordered" evidence="5">
    <location>
        <begin position="508"/>
        <end position="527"/>
    </location>
</feature>
<dbReference type="PROSITE" id="PS00012">
    <property type="entry name" value="PHOSPHOPANTETHEINE"/>
    <property type="match status" value="1"/>
</dbReference>
<dbReference type="InterPro" id="IPR036291">
    <property type="entry name" value="NAD(P)-bd_dom_sf"/>
</dbReference>
<dbReference type="InterPro" id="IPR042099">
    <property type="entry name" value="ANL_N_sf"/>
</dbReference>
<dbReference type="PANTHER" id="PTHR44845:SF6">
    <property type="entry name" value="BETA-ALANINE-ACTIVATING ENZYME"/>
    <property type="match status" value="1"/>
</dbReference>
<dbReference type="NCBIfam" id="TIGR01746">
    <property type="entry name" value="Thioester-redct"/>
    <property type="match status" value="1"/>
</dbReference>
<dbReference type="InterPro" id="IPR006162">
    <property type="entry name" value="Ppantetheine_attach_site"/>
</dbReference>
<evidence type="ECO:0000256" key="5">
    <source>
        <dbReference type="SAM" id="MobiDB-lite"/>
    </source>
</evidence>
<dbReference type="CDD" id="cd05235">
    <property type="entry name" value="SDR_e1"/>
    <property type="match status" value="1"/>
</dbReference>
<reference evidence="7 8" key="1">
    <citation type="journal article" date="2018" name="Mol. Biol. Evol.">
        <title>Broad Genomic Sampling Reveals a Smut Pathogenic Ancestry of the Fungal Clade Ustilaginomycotina.</title>
        <authorList>
            <person name="Kijpornyongpan T."/>
            <person name="Mondo S.J."/>
            <person name="Barry K."/>
            <person name="Sandor L."/>
            <person name="Lee J."/>
            <person name="Lipzen A."/>
            <person name="Pangilinan J."/>
            <person name="LaButti K."/>
            <person name="Hainaut M."/>
            <person name="Henrissat B."/>
            <person name="Grigoriev I.V."/>
            <person name="Spatafora J.W."/>
            <person name="Aime M.C."/>
        </authorList>
    </citation>
    <scope>NUCLEOTIDE SEQUENCE [LARGE SCALE GENOMIC DNA]</scope>
    <source>
        <strain evidence="7 8">MCA 3882</strain>
    </source>
</reference>
<dbReference type="InterPro" id="IPR010080">
    <property type="entry name" value="Thioester_reductase-like_dom"/>
</dbReference>
<dbReference type="Pfam" id="PF07993">
    <property type="entry name" value="NAD_binding_4"/>
    <property type="match status" value="1"/>
</dbReference>
<dbReference type="InterPro" id="IPR045851">
    <property type="entry name" value="AMP-bd_C_sf"/>
</dbReference>
<dbReference type="OrthoDB" id="408177at2759"/>
<gene>
    <name evidence="7" type="ORF">FA14DRAFT_79920</name>
</gene>
<dbReference type="InterPro" id="IPR002347">
    <property type="entry name" value="SDR_fam"/>
</dbReference>
<dbReference type="Gene3D" id="3.40.50.12780">
    <property type="entry name" value="N-terminal domain of ligase-like"/>
    <property type="match status" value="1"/>
</dbReference>
<keyword evidence="8" id="KW-1185">Reference proteome</keyword>
<dbReference type="STRING" id="1280837.A0A316V5U3"/>
<proteinExistence type="inferred from homology"/>
<accession>A0A316V5U3</accession>
<dbReference type="Proteomes" id="UP000245771">
    <property type="component" value="Unassembled WGS sequence"/>
</dbReference>
<dbReference type="PANTHER" id="PTHR44845">
    <property type="entry name" value="CARRIER DOMAIN-CONTAINING PROTEIN"/>
    <property type="match status" value="1"/>
</dbReference>
<dbReference type="EMBL" id="KZ819605">
    <property type="protein sequence ID" value="PWN32959.1"/>
    <property type="molecule type" value="Genomic_DNA"/>
</dbReference>
<dbReference type="Pfam" id="PF00501">
    <property type="entry name" value="AMP-binding"/>
    <property type="match status" value="1"/>
</dbReference>
<dbReference type="Gene3D" id="3.40.50.720">
    <property type="entry name" value="NAD(P)-binding Rossmann-like Domain"/>
    <property type="match status" value="2"/>
</dbReference>
<dbReference type="InterPro" id="IPR013120">
    <property type="entry name" value="FAR_NAD-bd"/>
</dbReference>
<dbReference type="RefSeq" id="XP_025353261.1">
    <property type="nucleotide sequence ID" value="XM_025502912.1"/>
</dbReference>
<keyword evidence="2" id="KW-0597">Phosphoprotein</keyword>
<organism evidence="7 8">
    <name type="scientific">Meira miltonrushii</name>
    <dbReference type="NCBI Taxonomy" id="1280837"/>
    <lineage>
        <taxon>Eukaryota</taxon>
        <taxon>Fungi</taxon>
        <taxon>Dikarya</taxon>
        <taxon>Basidiomycota</taxon>
        <taxon>Ustilaginomycotina</taxon>
        <taxon>Exobasidiomycetes</taxon>
        <taxon>Exobasidiales</taxon>
        <taxon>Brachybasidiaceae</taxon>
        <taxon>Meira</taxon>
    </lineage>
</organism>
<dbReference type="GeneID" id="37024693"/>
<keyword evidence="1" id="KW-0596">Phosphopantetheine</keyword>
<dbReference type="GO" id="GO:0016616">
    <property type="term" value="F:oxidoreductase activity, acting on the CH-OH group of donors, NAD or NADP as acceptor"/>
    <property type="evidence" value="ECO:0007669"/>
    <property type="project" value="UniProtKB-ARBA"/>
</dbReference>
<dbReference type="Gene3D" id="3.30.300.30">
    <property type="match status" value="1"/>
</dbReference>
<dbReference type="InterPro" id="IPR000873">
    <property type="entry name" value="AMP-dep_synth/lig_dom"/>
</dbReference>
<sequence length="1304" mass="140757">MGTNLDTTKDLVSLFEQQAKATPNAIALEDIDKKLTYSQLEEQTRFLAIELQQKYGVKKDSLVGILMGRCADYVIASLAALRAGGAFLVLELAYPEKLLQKVVRDASPNIILTHSKHASRLPKGFPIKQLDTEKIVESKHDLQPSDNDLDRLAFVSYSSGTTGQPKGIANPHRAAVGSYALRFGISDLNPGDRVACNVFFIWEILRPLIRGATTVAVPDSVSYDPEGLVQFLQTREIVDTLMTPTLLATVLASEVKKLQLPKLKSLWLNGEVVTVDLCTRAKAVFPSTHLYNVYSASETHEVAAGEVTDLITKSSAIKNGVCPVGPLLDPKNVFIVDPESDKLVENGSVGELCVGGHLLARGYLNLPEATEKAFLPNKFSAQGGRLYRTGDEARIVEGLLEITGRIGGYIKTRGYTVQPGAVETAITKRLAVRACAVVGHGEGIEKRLVAYIVRDVNATNRPWPNIEQPLGHSPEARRFLTNDLAHYMVPSIWIALDKLPTHTVSGKIDTKALPSPPLTRPGTPVAASASGARQIRVETIIEAWSAALNIPRDAIHIGEADFFDLGGHSLALADLASKLTKAFGFQVPLSALAADASLKGHLAAVTAARDGHLAELQSDLPAIMAADSKLEDEIRYRSSSTPRHRLSDAKTVLLTGATGYLGAFLLRSLIASSSAKIICLVRFPQPNEKYKPDGLARIRNNLNDLGLWNDNLLDRMEILPGNLPQTRLGLSEEHFAELANRVDIVISCAAIVNLVYPYAALRAANVGGTREILRLAALGGATVHHISSNGALPVTGKPWTESAQITVDEAVQDVPDGYGQTKWVAEQLVLEAKARGIHTTIIRPGTLSGCSESGSSNPYDLLNAIVVESLRLGKAPVVEGWRCEMTPVNYVAQAITAICEYDGDGSKDLQSVFHLADPKPLLATRLFDLFEASGYKTEKLPWNKWKDIWQESIEERNKDTKLPFTADILKGGMPTTEGLTEAPLLDDAKTRPILEKMGLPRPNIDEQLWHTYLRHFYARGWLPAPPSDAAKKEGGLSNGYTNGITGLNGSTKGRLAGRVAVVTGASSGIGAAVATALAREGAKVAIGARRKDALEKVQKGMIAATSNTRSEKDFVAIPTDVTDSKQVERLVQTANEQLGDVDIVISIAGVMYFTMMANVQTQQWEQTVDVNCKGLLHCLANTVPNMLKNGKGHIVAISSDAGRKVFPGLGVYSASKFFVEATLQALRLETAGKGLRVTAVQPGNVSTDLLNMSTDAEALKQYGEPSGAKVLDAEDVANSIIYALTQPEHVAVNEILIEPRDEPI</sequence>
<dbReference type="InterPro" id="IPR036736">
    <property type="entry name" value="ACP-like_sf"/>
</dbReference>
<dbReference type="SUPFAM" id="SSF51735">
    <property type="entry name" value="NAD(P)-binding Rossmann-fold domains"/>
    <property type="match status" value="2"/>
</dbReference>
<evidence type="ECO:0000313" key="8">
    <source>
        <dbReference type="Proteomes" id="UP000245771"/>
    </source>
</evidence>
<evidence type="ECO:0000313" key="7">
    <source>
        <dbReference type="EMBL" id="PWN32959.1"/>
    </source>
</evidence>
<dbReference type="PRINTS" id="PR00081">
    <property type="entry name" value="GDHRDH"/>
</dbReference>
<dbReference type="SUPFAM" id="SSF47336">
    <property type="entry name" value="ACP-like"/>
    <property type="match status" value="1"/>
</dbReference>
<dbReference type="InterPro" id="IPR020845">
    <property type="entry name" value="AMP-binding_CS"/>
</dbReference>
<dbReference type="Pfam" id="PF00106">
    <property type="entry name" value="adh_short"/>
    <property type="match status" value="1"/>
</dbReference>
<dbReference type="FunFam" id="3.40.50.720:FF:000047">
    <property type="entry name" value="NADP-dependent L-serine/L-allo-threonine dehydrogenase"/>
    <property type="match status" value="1"/>
</dbReference>
<dbReference type="InterPro" id="IPR009081">
    <property type="entry name" value="PP-bd_ACP"/>
</dbReference>
<dbReference type="InParanoid" id="A0A316V5U3"/>